<gene>
    <name evidence="1" type="ORF">TPC1_30200</name>
</gene>
<protein>
    <submittedName>
        <fullName evidence="1">Uncharacterized protein</fullName>
    </submittedName>
</protein>
<dbReference type="AlphaFoldDB" id="A0A146K331"/>
<proteinExistence type="predicted"/>
<dbReference type="EMBL" id="GDID01006301">
    <property type="protein sequence ID" value="JAP90305.1"/>
    <property type="molecule type" value="Transcribed_RNA"/>
</dbReference>
<evidence type="ECO:0000313" key="1">
    <source>
        <dbReference type="EMBL" id="JAP90305.1"/>
    </source>
</evidence>
<dbReference type="SUPFAM" id="SSF48371">
    <property type="entry name" value="ARM repeat"/>
    <property type="match status" value="1"/>
</dbReference>
<dbReference type="InterPro" id="IPR016024">
    <property type="entry name" value="ARM-type_fold"/>
</dbReference>
<feature type="non-terminal residue" evidence="1">
    <location>
        <position position="1"/>
    </location>
</feature>
<reference evidence="1" key="1">
    <citation type="submission" date="2015-07" db="EMBL/GenBank/DDBJ databases">
        <title>Adaptation to a free-living lifestyle via gene acquisitions in the diplomonad Trepomonas sp. PC1.</title>
        <authorList>
            <person name="Xu F."/>
            <person name="Jerlstrom-Hultqvist J."/>
            <person name="Kolisko M."/>
            <person name="Simpson A.G.B."/>
            <person name="Roger A.J."/>
            <person name="Svard S.G."/>
            <person name="Andersson J.O."/>
        </authorList>
    </citation>
    <scope>NUCLEOTIDE SEQUENCE</scope>
    <source>
        <strain evidence="1">PC1</strain>
    </source>
</reference>
<sequence length="832" mass="98099">IISQNPFRQQEIIENIIHEFSFDDIIEHTENESYQFYILIIIKQNIHSLNVPLAIKLIQNVQSQALVPQLGKVIGRFTISDKQNRIQIFNYLQKVQSDKLLFLLPNIFKNDILFRKSFTDDQIFYFFTISKDVQQIKQFIKLAQFYHQFIPSTHCQDYLNFIFDEDYSSNSIQLLENIISQFDIRSEFQLEMDLISTFLDVNVHLPKQIWQNYFQILQMLMSKGSAYLNHNQKEKLISLLIQIIQCLLESVSSDFGQFDVEIALSVLNILSSSANLQGFQQYSSQLIELLIRMLNIELFQSIYQTGDESFVRQLFGVFKSKVLSAFSLISLKYDSVYSSVVQLLSELLQGQDIIYIQNCYNLVYKLFDDDKFSEVTDFLANLPIHTFQNEIIKIHLSCMADLVEKISEQKILQQIFSQLINLFQNKQNDLQFFIQQISDLLYNLFKSKKKITELFSSSEPEQPFDFSQMKQLVVFFSQHQNDQLKLTLYAVCYQIVQFAREQGDLIELDFDPVQLILKQISAFQLLSSTQLTQQNYLLQLQKMNNLLQQIDKMQLIFKQNSQPTITNFLQICLVHVLKSQKHYGFFSNSYQQFQNLQIINETQHKVTKLLFQNGNLVNKLLMLHKETGYILEKSFEIGVQFCYVQHYIYGLDQEQVHINEKAQNLVMALIDQVIEQQNQEDFYRNFEIDQEIFDVSFDNYVFTTFNKLLLIISNQMVKQRVQEKLLLTLLQFCGTKNIKCTKIIQSLDCDYYQYIELIKFLFHNNLYNNQAIEFLADWIQYCNQQHQEEDFGNVISDIGETAKAMIIEYASFPIDMIKKMLRNLFIILNDSD</sequence>
<name>A0A146K331_9EUKA</name>
<accession>A0A146K331</accession>
<organism evidence="1">
    <name type="scientific">Trepomonas sp. PC1</name>
    <dbReference type="NCBI Taxonomy" id="1076344"/>
    <lineage>
        <taxon>Eukaryota</taxon>
        <taxon>Metamonada</taxon>
        <taxon>Diplomonadida</taxon>
        <taxon>Hexamitidae</taxon>
        <taxon>Hexamitinae</taxon>
        <taxon>Trepomonas</taxon>
    </lineage>
</organism>